<dbReference type="InterPro" id="IPR012676">
    <property type="entry name" value="TGS-like"/>
</dbReference>
<reference evidence="8 9" key="1">
    <citation type="submission" date="2009-01" db="EMBL/GenBank/DDBJ databases">
        <authorList>
            <person name="Fulton L."/>
            <person name="Clifton S."/>
            <person name="Fulton B."/>
            <person name="Xu J."/>
            <person name="Minx P."/>
            <person name="Pepin K.H."/>
            <person name="Johnson M."/>
            <person name="Bhonagiri V."/>
            <person name="Nash W.E."/>
            <person name="Mardis E.R."/>
            <person name="Wilson R.K."/>
        </authorList>
    </citation>
    <scope>NUCLEOTIDE SEQUENCE [LARGE SCALE GENOMIC DNA]</scope>
    <source>
        <strain evidence="8 9">DSM 5476</strain>
    </source>
</reference>
<sequence>MWGITRPKEGSCLNYTIEKLTSLLAATGRQYNSEEIMRAYDLAKNAHSGQLRLSGEPYVTHPIAVACILSELGMDSDCITAALLHDVVEDTTIPLKQVEKEFGADVALLVDGVTKLGKIPLSTREEQQAENVRKMLLAMSKDIRVIIIKLADRLHNMRTLEFMKPEKQLEKSLETMEVYAPLAHRLGIRAVKEELEDIALQYLDPIAYEEITETLEKRALNSKNYIEYIKQKIFARLQEYQISPKIEGRVKSHYGIYRKVYMAGRGFDEVYDIYAIRIIVDTVIECYNILGVMHDLFTPIPNRFKDYISMPKPNMYQSLHTTVIGKEGVPFEIQIRTWDMHYTAEYGIAAHWKYKEGINGKDNLEERLAWIRQIIESQQESNDAEDLMHSIKTDIGSEEVFVFTPNGDVKTLPVGSTVIDFAYAIHSAVGNRMIGAKIDGRIVPLDTKVKTGQVVEIITTKSQNHGPSRNWLKIVKTSEARGKIRSWFKKERREENIIEGKAELEREFKRNKIYLPDDQMKTFISEIAKRQHCDTVEDFFASIGYGGIILSKIVPRIKEHYVKLIKADQPPEDQPIHITHTKASSGVVVEGIDNCLVKFAQCCNPLPGDDIIGFITRGHGVSVHKRDCLNVISSLKDPTQVDRWIPVHWETAAPASYRSTLDIVADSRNGLIADVGLVLANFRVPIHELNARELKNGNANVVCTIAIAGVEQLNNIIQKLGKIEGVISVERSGK</sequence>
<protein>
    <recommendedName>
        <fullName evidence="2">GTP diphosphokinase</fullName>
        <ecNumber evidence="2">2.7.6.5</ecNumber>
    </recommendedName>
</protein>
<dbReference type="Pfam" id="PF13291">
    <property type="entry name" value="ACT_4"/>
    <property type="match status" value="1"/>
</dbReference>
<evidence type="ECO:0000313" key="8">
    <source>
        <dbReference type="EMBL" id="EEG31230.1"/>
    </source>
</evidence>
<dbReference type="Gene3D" id="3.30.460.10">
    <property type="entry name" value="Beta Polymerase, domain 2"/>
    <property type="match status" value="1"/>
</dbReference>
<dbReference type="Pfam" id="PF19296">
    <property type="entry name" value="RelA_AH_RIS"/>
    <property type="match status" value="1"/>
</dbReference>
<dbReference type="Gene3D" id="3.10.20.30">
    <property type="match status" value="1"/>
</dbReference>
<dbReference type="UniPathway" id="UPA00908">
    <property type="reaction ID" value="UER00884"/>
</dbReference>
<dbReference type="PANTHER" id="PTHR21262">
    <property type="entry name" value="GUANOSINE-3',5'-BIS DIPHOSPHATE 3'-PYROPHOSPHOHYDROLASE"/>
    <property type="match status" value="1"/>
</dbReference>
<dbReference type="InterPro" id="IPR012675">
    <property type="entry name" value="Beta-grasp_dom_sf"/>
</dbReference>
<dbReference type="Pfam" id="PF02824">
    <property type="entry name" value="TGS"/>
    <property type="match status" value="1"/>
</dbReference>
<dbReference type="EMBL" id="ACEC01000041">
    <property type="protein sequence ID" value="EEG31230.1"/>
    <property type="molecule type" value="Genomic_DNA"/>
</dbReference>
<name>C0EBF4_9FIRM</name>
<feature type="domain" description="TGS" evidence="7">
    <location>
        <begin position="396"/>
        <end position="459"/>
    </location>
</feature>
<dbReference type="InterPro" id="IPR007685">
    <property type="entry name" value="RelA_SpoT"/>
</dbReference>
<organism evidence="8 9">
    <name type="scientific">[Clostridium] methylpentosum DSM 5476</name>
    <dbReference type="NCBI Taxonomy" id="537013"/>
    <lineage>
        <taxon>Bacteria</taxon>
        <taxon>Bacillati</taxon>
        <taxon>Bacillota</taxon>
        <taxon>Clostridia</taxon>
        <taxon>Eubacteriales</taxon>
        <taxon>Oscillospiraceae</taxon>
        <taxon>Oscillospiraceae incertae sedis</taxon>
    </lineage>
</organism>
<evidence type="ECO:0000256" key="2">
    <source>
        <dbReference type="ARBA" id="ARBA00013251"/>
    </source>
</evidence>
<dbReference type="Pfam" id="PF13328">
    <property type="entry name" value="HD_4"/>
    <property type="match status" value="1"/>
</dbReference>
<proteinExistence type="inferred from homology"/>
<dbReference type="PROSITE" id="PS51831">
    <property type="entry name" value="HD"/>
    <property type="match status" value="1"/>
</dbReference>
<dbReference type="GO" id="GO:0008728">
    <property type="term" value="F:GTP diphosphokinase activity"/>
    <property type="evidence" value="ECO:0007669"/>
    <property type="project" value="UniProtKB-EC"/>
</dbReference>
<dbReference type="InterPro" id="IPR004095">
    <property type="entry name" value="TGS"/>
</dbReference>
<dbReference type="GO" id="GO:0015970">
    <property type="term" value="P:guanosine tetraphosphate biosynthetic process"/>
    <property type="evidence" value="ECO:0007669"/>
    <property type="project" value="UniProtKB-UniPathway"/>
</dbReference>
<feature type="domain" description="ACT" evidence="5">
    <location>
        <begin position="660"/>
        <end position="734"/>
    </location>
</feature>
<dbReference type="eggNOG" id="COG0317">
    <property type="taxonomic scope" value="Bacteria"/>
</dbReference>
<dbReference type="CDD" id="cd05399">
    <property type="entry name" value="NT_Rel-Spo_like"/>
    <property type="match status" value="1"/>
</dbReference>
<evidence type="ECO:0000256" key="1">
    <source>
        <dbReference type="ARBA" id="ARBA00004976"/>
    </source>
</evidence>
<dbReference type="SUPFAM" id="SSF81301">
    <property type="entry name" value="Nucleotidyltransferase"/>
    <property type="match status" value="1"/>
</dbReference>
<reference evidence="8 9" key="2">
    <citation type="submission" date="2009-02" db="EMBL/GenBank/DDBJ databases">
        <title>Draft genome sequence of Clostridium methylpentosum (DSM 5476).</title>
        <authorList>
            <person name="Sudarsanam P."/>
            <person name="Ley R."/>
            <person name="Guruge J."/>
            <person name="Turnbaugh P.J."/>
            <person name="Mahowald M."/>
            <person name="Liep D."/>
            <person name="Gordon J."/>
        </authorList>
    </citation>
    <scope>NUCLEOTIDE SEQUENCE [LARGE SCALE GENOMIC DNA]</scope>
    <source>
        <strain evidence="8 9">DSM 5476</strain>
    </source>
</reference>
<dbReference type="InterPro" id="IPR004811">
    <property type="entry name" value="RelA/Spo_fam"/>
</dbReference>
<comment type="catalytic activity">
    <reaction evidence="3">
        <text>GTP + ATP = guanosine 3'-diphosphate 5'-triphosphate + AMP</text>
        <dbReference type="Rhea" id="RHEA:22088"/>
        <dbReference type="ChEBI" id="CHEBI:30616"/>
        <dbReference type="ChEBI" id="CHEBI:37565"/>
        <dbReference type="ChEBI" id="CHEBI:142410"/>
        <dbReference type="ChEBI" id="CHEBI:456215"/>
        <dbReference type="EC" id="2.7.6.5"/>
    </reaction>
</comment>
<feature type="domain" description="HD" evidence="6">
    <location>
        <begin position="58"/>
        <end position="157"/>
    </location>
</feature>
<evidence type="ECO:0000256" key="4">
    <source>
        <dbReference type="RuleBase" id="RU003847"/>
    </source>
</evidence>
<dbReference type="InterPro" id="IPR043519">
    <property type="entry name" value="NT_sf"/>
</dbReference>
<dbReference type="InterPro" id="IPR045865">
    <property type="entry name" value="ACT-like_dom_sf"/>
</dbReference>
<comment type="similarity">
    <text evidence="4">Belongs to the relA/spoT family.</text>
</comment>
<dbReference type="FunFam" id="1.10.3210.10:FF:000001">
    <property type="entry name" value="GTP pyrophosphokinase RelA"/>
    <property type="match status" value="1"/>
</dbReference>
<dbReference type="GO" id="GO:0005886">
    <property type="term" value="C:plasma membrane"/>
    <property type="evidence" value="ECO:0007669"/>
    <property type="project" value="TreeGrafter"/>
</dbReference>
<dbReference type="CDD" id="cd00077">
    <property type="entry name" value="HDc"/>
    <property type="match status" value="1"/>
</dbReference>
<evidence type="ECO:0000259" key="6">
    <source>
        <dbReference type="PROSITE" id="PS51831"/>
    </source>
</evidence>
<dbReference type="InterPro" id="IPR003607">
    <property type="entry name" value="HD/PDEase_dom"/>
</dbReference>
<dbReference type="STRING" id="537013.CLOSTMETH_01172"/>
<dbReference type="SUPFAM" id="SSF81271">
    <property type="entry name" value="TGS-like"/>
    <property type="match status" value="1"/>
</dbReference>
<dbReference type="AlphaFoldDB" id="C0EBF4"/>
<dbReference type="SMART" id="SM00471">
    <property type="entry name" value="HDc"/>
    <property type="match status" value="1"/>
</dbReference>
<evidence type="ECO:0000259" key="5">
    <source>
        <dbReference type="PROSITE" id="PS51671"/>
    </source>
</evidence>
<dbReference type="SUPFAM" id="SSF55021">
    <property type="entry name" value="ACT-like"/>
    <property type="match status" value="1"/>
</dbReference>
<dbReference type="PROSITE" id="PS51880">
    <property type="entry name" value="TGS"/>
    <property type="match status" value="1"/>
</dbReference>
<comment type="function">
    <text evidence="4">In eubacteria ppGpp (guanosine 3'-diphosphate 5'-diphosphate) is a mediator of the stringent response that coordinates a variety of cellular activities in response to changes in nutritional abundance.</text>
</comment>
<dbReference type="EC" id="2.7.6.5" evidence="2"/>
<dbReference type="HOGENOM" id="CLU_012300_3_0_9"/>
<gene>
    <name evidence="8" type="ORF">CLOSTMETH_01172</name>
</gene>
<comment type="pathway">
    <text evidence="1">Purine metabolism; ppGpp biosynthesis; ppGpp from GTP: step 1/2.</text>
</comment>
<evidence type="ECO:0000313" key="9">
    <source>
        <dbReference type="Proteomes" id="UP000003340"/>
    </source>
</evidence>
<dbReference type="CDD" id="cd01668">
    <property type="entry name" value="TGS_RSH"/>
    <property type="match status" value="1"/>
</dbReference>
<dbReference type="Proteomes" id="UP000003340">
    <property type="component" value="Unassembled WGS sequence"/>
</dbReference>
<evidence type="ECO:0000256" key="3">
    <source>
        <dbReference type="ARBA" id="ARBA00048244"/>
    </source>
</evidence>
<dbReference type="SMART" id="SM00954">
    <property type="entry name" value="RelA_SpoT"/>
    <property type="match status" value="1"/>
</dbReference>
<dbReference type="FunFam" id="3.10.20.30:FF:000002">
    <property type="entry name" value="GTP pyrophosphokinase (RelA/SpoT)"/>
    <property type="match status" value="1"/>
</dbReference>
<dbReference type="CDD" id="cd04876">
    <property type="entry name" value="ACT_RelA-SpoT"/>
    <property type="match status" value="1"/>
</dbReference>
<dbReference type="InterPro" id="IPR002912">
    <property type="entry name" value="ACT_dom"/>
</dbReference>
<dbReference type="PROSITE" id="PS51671">
    <property type="entry name" value="ACT"/>
    <property type="match status" value="1"/>
</dbReference>
<evidence type="ECO:0000259" key="7">
    <source>
        <dbReference type="PROSITE" id="PS51880"/>
    </source>
</evidence>
<dbReference type="InterPro" id="IPR033655">
    <property type="entry name" value="TGS_RelA/SpoT"/>
</dbReference>
<dbReference type="Pfam" id="PF04607">
    <property type="entry name" value="RelA_SpoT"/>
    <property type="match status" value="1"/>
</dbReference>
<dbReference type="PANTHER" id="PTHR21262:SF31">
    <property type="entry name" value="GTP PYROPHOSPHOKINASE"/>
    <property type="match status" value="1"/>
</dbReference>
<dbReference type="InterPro" id="IPR006674">
    <property type="entry name" value="HD_domain"/>
</dbReference>
<dbReference type="FunFam" id="3.30.460.10:FF:000001">
    <property type="entry name" value="GTP pyrophosphokinase RelA"/>
    <property type="match status" value="1"/>
</dbReference>
<keyword evidence="9" id="KW-1185">Reference proteome</keyword>
<dbReference type="NCBIfam" id="TIGR00691">
    <property type="entry name" value="spoT_relA"/>
    <property type="match status" value="1"/>
</dbReference>
<comment type="caution">
    <text evidence="8">The sequence shown here is derived from an EMBL/GenBank/DDBJ whole genome shotgun (WGS) entry which is preliminary data.</text>
</comment>
<dbReference type="Gene3D" id="3.30.70.260">
    <property type="match status" value="1"/>
</dbReference>
<dbReference type="Gene3D" id="1.10.3210.10">
    <property type="entry name" value="Hypothetical protein af1432"/>
    <property type="match status" value="1"/>
</dbReference>
<dbReference type="SUPFAM" id="SSF109604">
    <property type="entry name" value="HD-domain/PDEase-like"/>
    <property type="match status" value="1"/>
</dbReference>
<dbReference type="InterPro" id="IPR045600">
    <property type="entry name" value="RelA/SpoT_AH_RIS"/>
</dbReference>
<accession>C0EBF4</accession>